<accession>A0AAE1HL23</accession>
<evidence type="ECO:0000256" key="4">
    <source>
        <dbReference type="ARBA" id="ARBA00023125"/>
    </source>
</evidence>
<feature type="domain" description="ORC6 second cyclin-like" evidence="8">
    <location>
        <begin position="101"/>
        <end position="187"/>
    </location>
</feature>
<dbReference type="InterPro" id="IPR008721">
    <property type="entry name" value="ORC6_cyclin_first"/>
</dbReference>
<dbReference type="GO" id="GO:0006270">
    <property type="term" value="P:DNA replication initiation"/>
    <property type="evidence" value="ECO:0007669"/>
    <property type="project" value="TreeGrafter"/>
</dbReference>
<evidence type="ECO:0000256" key="6">
    <source>
        <dbReference type="SAM" id="MobiDB-lite"/>
    </source>
</evidence>
<organism evidence="9 10">
    <name type="scientific">Frankliniella fusca</name>
    <dbReference type="NCBI Taxonomy" id="407009"/>
    <lineage>
        <taxon>Eukaryota</taxon>
        <taxon>Metazoa</taxon>
        <taxon>Ecdysozoa</taxon>
        <taxon>Arthropoda</taxon>
        <taxon>Hexapoda</taxon>
        <taxon>Insecta</taxon>
        <taxon>Pterygota</taxon>
        <taxon>Neoptera</taxon>
        <taxon>Paraneoptera</taxon>
        <taxon>Thysanoptera</taxon>
        <taxon>Terebrantia</taxon>
        <taxon>Thripoidea</taxon>
        <taxon>Thripidae</taxon>
        <taxon>Frankliniella</taxon>
    </lineage>
</organism>
<evidence type="ECO:0000256" key="2">
    <source>
        <dbReference type="ARBA" id="ARBA00010840"/>
    </source>
</evidence>
<evidence type="ECO:0000313" key="9">
    <source>
        <dbReference type="EMBL" id="KAK3923173.1"/>
    </source>
</evidence>
<reference evidence="9" key="2">
    <citation type="journal article" date="2023" name="BMC Genomics">
        <title>Pest status, molecular evolution, and epigenetic factors derived from the genome assembly of Frankliniella fusca, a thysanopteran phytovirus vector.</title>
        <authorList>
            <person name="Catto M.A."/>
            <person name="Labadie P.E."/>
            <person name="Jacobson A.L."/>
            <person name="Kennedy G.G."/>
            <person name="Srinivasan R."/>
            <person name="Hunt B.G."/>
        </authorList>
    </citation>
    <scope>NUCLEOTIDE SEQUENCE</scope>
    <source>
        <strain evidence="9">PL_HMW_Pooled</strain>
    </source>
</reference>
<feature type="compositionally biased region" description="Basic and acidic residues" evidence="6">
    <location>
        <begin position="214"/>
        <end position="236"/>
    </location>
</feature>
<dbReference type="AlphaFoldDB" id="A0AAE1HL23"/>
<protein>
    <submittedName>
        <fullName evidence="9">Origin recognition complex subunit 6</fullName>
    </submittedName>
</protein>
<dbReference type="Gene3D" id="1.10.472.10">
    <property type="entry name" value="Cyclin-like"/>
    <property type="match status" value="1"/>
</dbReference>
<feature type="domain" description="ORC6 first cyclin-like" evidence="7">
    <location>
        <begin position="12"/>
        <end position="98"/>
    </location>
</feature>
<proteinExistence type="inferred from homology"/>
<keyword evidence="3" id="KW-0235">DNA replication</keyword>
<dbReference type="InterPro" id="IPR020529">
    <property type="entry name" value="ORC6_met/pln"/>
</dbReference>
<dbReference type="PANTHER" id="PTHR13394">
    <property type="entry name" value="ORIGIN RECOGNITION COMPLEX SUBUNIT 6"/>
    <property type="match status" value="1"/>
</dbReference>
<dbReference type="EMBL" id="JAHWGI010001142">
    <property type="protein sequence ID" value="KAK3923173.1"/>
    <property type="molecule type" value="Genomic_DNA"/>
</dbReference>
<comment type="subcellular location">
    <subcellularLocation>
        <location evidence="1">Nucleus</location>
    </subcellularLocation>
</comment>
<keyword evidence="5" id="KW-0539">Nucleus</keyword>
<evidence type="ECO:0000259" key="8">
    <source>
        <dbReference type="Pfam" id="PF21913"/>
    </source>
</evidence>
<dbReference type="Proteomes" id="UP001219518">
    <property type="component" value="Unassembled WGS sequence"/>
</dbReference>
<dbReference type="CDD" id="cd11583">
    <property type="entry name" value="Orc6_mid"/>
    <property type="match status" value="1"/>
</dbReference>
<dbReference type="InterPro" id="IPR054113">
    <property type="entry name" value="ORC6_cyclin-like_2nd"/>
</dbReference>
<comment type="similarity">
    <text evidence="2">Belongs to the ORC6 family.</text>
</comment>
<gene>
    <name evidence="9" type="ORF">KUF71_000255</name>
</gene>
<dbReference type="PANTHER" id="PTHR13394:SF0">
    <property type="entry name" value="ORIGIN RECOGNITION COMPLEX SUBUNIT 6"/>
    <property type="match status" value="1"/>
</dbReference>
<evidence type="ECO:0000256" key="3">
    <source>
        <dbReference type="ARBA" id="ARBA00022705"/>
    </source>
</evidence>
<feature type="region of interest" description="Disordered" evidence="6">
    <location>
        <begin position="214"/>
        <end position="239"/>
    </location>
</feature>
<sequence>MASFDAKLVNLMASKMGIDSDSVTKRASEYLRRLQLRVTASSGARHINDTGRVVICLDLAAKMVDHPFDKTDLLRLAGLNKAQYANSVNLIENLLELSKPVNVQSLCVQLGVSEVAPTAQKVLNKYAEIQSHGPNGGRLIDTTLPVYHSVSVLIACKYNKVKVDKAKLVEASRVKKVQFDKLVEDFTPVLDSLGTREKKTATKRSHKLIDLVSKMDEDAETDSKTSESTEIDRSSDPDNEDFEVWKKRILSEAGMTS</sequence>
<name>A0AAE1HL23_9NEOP</name>
<dbReference type="Pfam" id="PF21913">
    <property type="entry name" value="ORC6_2nd"/>
    <property type="match status" value="1"/>
</dbReference>
<keyword evidence="4" id="KW-0238">DNA-binding</keyword>
<evidence type="ECO:0000313" key="10">
    <source>
        <dbReference type="Proteomes" id="UP001219518"/>
    </source>
</evidence>
<comment type="caution">
    <text evidence="9">The sequence shown here is derived from an EMBL/GenBank/DDBJ whole genome shotgun (WGS) entry which is preliminary data.</text>
</comment>
<evidence type="ECO:0000259" key="7">
    <source>
        <dbReference type="Pfam" id="PF05460"/>
    </source>
</evidence>
<dbReference type="Pfam" id="PF05460">
    <property type="entry name" value="ORC6"/>
    <property type="match status" value="1"/>
</dbReference>
<evidence type="ECO:0000256" key="5">
    <source>
        <dbReference type="ARBA" id="ARBA00023242"/>
    </source>
</evidence>
<evidence type="ECO:0000256" key="1">
    <source>
        <dbReference type="ARBA" id="ARBA00004123"/>
    </source>
</evidence>
<keyword evidence="10" id="KW-1185">Reference proteome</keyword>
<dbReference type="GO" id="GO:0005664">
    <property type="term" value="C:nuclear origin of replication recognition complex"/>
    <property type="evidence" value="ECO:0007669"/>
    <property type="project" value="InterPro"/>
</dbReference>
<reference evidence="9" key="1">
    <citation type="submission" date="2021-07" db="EMBL/GenBank/DDBJ databases">
        <authorList>
            <person name="Catto M.A."/>
            <person name="Jacobson A."/>
            <person name="Kennedy G."/>
            <person name="Labadie P."/>
            <person name="Hunt B.G."/>
            <person name="Srinivasan R."/>
        </authorList>
    </citation>
    <scope>NUCLEOTIDE SEQUENCE</scope>
    <source>
        <strain evidence="9">PL_HMW_Pooled</strain>
        <tissue evidence="9">Head</tissue>
    </source>
</reference>
<dbReference type="GO" id="GO:0003677">
    <property type="term" value="F:DNA binding"/>
    <property type="evidence" value="ECO:0007669"/>
    <property type="project" value="UniProtKB-KW"/>
</dbReference>